<dbReference type="GO" id="GO:0019867">
    <property type="term" value="C:outer membrane"/>
    <property type="evidence" value="ECO:0007669"/>
    <property type="project" value="InterPro"/>
</dbReference>
<evidence type="ECO:0000256" key="4">
    <source>
        <dbReference type="SAM" id="SignalP"/>
    </source>
</evidence>
<dbReference type="Pfam" id="PF01103">
    <property type="entry name" value="Omp85"/>
    <property type="match status" value="1"/>
</dbReference>
<evidence type="ECO:0000256" key="1">
    <source>
        <dbReference type="ARBA" id="ARBA00004370"/>
    </source>
</evidence>
<dbReference type="Proteomes" id="UP000178023">
    <property type="component" value="Unassembled WGS sequence"/>
</dbReference>
<reference evidence="6 7" key="1">
    <citation type="journal article" date="2016" name="Nat. Commun.">
        <title>Thousands of microbial genomes shed light on interconnected biogeochemical processes in an aquifer system.</title>
        <authorList>
            <person name="Anantharaman K."/>
            <person name="Brown C.T."/>
            <person name="Hug L.A."/>
            <person name="Sharon I."/>
            <person name="Castelle C.J."/>
            <person name="Probst A.J."/>
            <person name="Thomas B.C."/>
            <person name="Singh A."/>
            <person name="Wilkins M.J."/>
            <person name="Karaoz U."/>
            <person name="Brodie E.L."/>
            <person name="Williams K.H."/>
            <person name="Hubbard S.S."/>
            <person name="Banfield J.F."/>
        </authorList>
    </citation>
    <scope>NUCLEOTIDE SEQUENCE [LARGE SCALE GENOMIC DNA]</scope>
</reference>
<evidence type="ECO:0000256" key="3">
    <source>
        <dbReference type="ARBA" id="ARBA00023136"/>
    </source>
</evidence>
<dbReference type="Pfam" id="PF07676">
    <property type="entry name" value="PD40"/>
    <property type="match status" value="2"/>
</dbReference>
<dbReference type="PANTHER" id="PTHR36842:SF1">
    <property type="entry name" value="PROTEIN TOLB"/>
    <property type="match status" value="1"/>
</dbReference>
<protein>
    <recommendedName>
        <fullName evidence="5">Bacterial surface antigen (D15) domain-containing protein</fullName>
    </recommendedName>
</protein>
<feature type="chain" id="PRO_5009535490" description="Bacterial surface antigen (D15) domain-containing protein" evidence="4">
    <location>
        <begin position="23"/>
        <end position="990"/>
    </location>
</feature>
<dbReference type="SUPFAM" id="SSF69304">
    <property type="entry name" value="Tricorn protease N-terminal domain"/>
    <property type="match status" value="1"/>
</dbReference>
<comment type="similarity">
    <text evidence="2">Belongs to the TolB family.</text>
</comment>
<evidence type="ECO:0000259" key="5">
    <source>
        <dbReference type="Pfam" id="PF01103"/>
    </source>
</evidence>
<dbReference type="Gene3D" id="2.40.160.50">
    <property type="entry name" value="membrane protein fhac: a member of the omp85/tpsb transporter family"/>
    <property type="match status" value="1"/>
</dbReference>
<keyword evidence="3" id="KW-0472">Membrane</keyword>
<proteinExistence type="inferred from homology"/>
<keyword evidence="4" id="KW-0732">Signal</keyword>
<dbReference type="InterPro" id="IPR000184">
    <property type="entry name" value="Bac_surfAg_D15"/>
</dbReference>
<dbReference type="Gene3D" id="2.120.10.30">
    <property type="entry name" value="TolB, C-terminal domain"/>
    <property type="match status" value="2"/>
</dbReference>
<dbReference type="PANTHER" id="PTHR36842">
    <property type="entry name" value="PROTEIN TOLB HOMOLOG"/>
    <property type="match status" value="1"/>
</dbReference>
<sequence>MKKLVFLVAVVCFLAISFSSEAQFGKNKVIWERVDRNFYRSEHFDIWLIGVDLKDAVAREHFGETVAHLENSYDWFSHVAGEAPEKRLPAVIYRTHSELESTQITGEILPEGVGAFAESVRNRVVLKLDFYPALGRSISSHEQTHIFQFFLANLNIAHKIARSFSVPDFLMEGGADYLGVKFAPYTRDDIRRIHQRIAAGNPEKYLPSWEMLTKNKTNPYAFGSMVFLFLEGRFSETTAISFMVRPLKEKREDLLKLLGELTGGIIDSQETFDRMFRDFWAERYAREMLDKPKPYQETANFKGRSLTIPDFPFPLLSPSPSPDGKEIAAFTIQKNGVVLVVTSLPPWEFKGLDIPKHSKDIRSLTRSWPLKHYEYVIAQRLETWPFNGFDLSWSRDSSQIAFFARKNRDHTLFIVDSKKGNILWQIEVPFDQAFSPAFGLDNDTIYFSAAKNLSRNIYSLNLKTGEYQNLTEDGRCFNTAPILSPDGKKLVYVAYNGDFQKIWLLDLTTFEKTQLTFNRSNEDSPSLSDDGSTLLFTGDDDGGVWNIYTIDMKSREVRQRTNLFGGAFTPRFFPGSKDRVVYTAYWQYDQYKSMIYPNFEVYEATFKEPVRIFAMVDKSEPMQISFRPETAAKRMLDEGQLNNPEKPPKKWYIYGRSTSLNYNTYWGMAGGSNIFLSSILEDEHYVFQMAASGKSFRLFSGAYLDQRRRMAWGYGVYDLKIPLFYLHYNISEGGARQPVLNLTASEQYGARFFGWYPLDKFNRLEMGLTAERRNYDIFVNRDELTNAMDKALYDFLTDSNGGNVSVSAAYVRDKILYSQNVQGPIMGHALRLEFRYGPSFLATNGDFLTLATDARHYNRISDSVVLAKRVTAFETTHPNGEIFVTGGADSVRGYSYGSIVGSRGVLAGAELRFPIFDALVIHGGYALGPFRGILYADYAYASFASKDLKPQKGLSYGLGMQFLPFNFTWSRMMLENYKRWRFNFYYAMNY</sequence>
<feature type="domain" description="Bacterial surface antigen (D15)" evidence="5">
    <location>
        <begin position="745"/>
        <end position="962"/>
    </location>
</feature>
<dbReference type="EMBL" id="MGJL01000001">
    <property type="protein sequence ID" value="OGN08589.1"/>
    <property type="molecule type" value="Genomic_DNA"/>
</dbReference>
<comment type="subcellular location">
    <subcellularLocation>
        <location evidence="1">Membrane</location>
    </subcellularLocation>
</comment>
<comment type="caution">
    <text evidence="6">The sequence shown here is derived from an EMBL/GenBank/DDBJ whole genome shotgun (WGS) entry which is preliminary data.</text>
</comment>
<evidence type="ECO:0000313" key="7">
    <source>
        <dbReference type="Proteomes" id="UP000178023"/>
    </source>
</evidence>
<gene>
    <name evidence="6" type="ORF">A2750_03365</name>
</gene>
<accession>A0A1F8F8K3</accession>
<dbReference type="InterPro" id="IPR011042">
    <property type="entry name" value="6-blade_b-propeller_TolB-like"/>
</dbReference>
<dbReference type="AlphaFoldDB" id="A0A1F8F8K3"/>
<evidence type="ECO:0000313" key="6">
    <source>
        <dbReference type="EMBL" id="OGN08589.1"/>
    </source>
</evidence>
<name>A0A1F8F8K3_9BACT</name>
<feature type="signal peptide" evidence="4">
    <location>
        <begin position="1"/>
        <end position="22"/>
    </location>
</feature>
<organism evidence="6 7">
    <name type="scientific">Candidatus Yanofskybacteria bacterium RIFCSPHIGHO2_01_FULL_45_42</name>
    <dbReference type="NCBI Taxonomy" id="1802671"/>
    <lineage>
        <taxon>Bacteria</taxon>
        <taxon>Candidatus Yanofskyibacteriota</taxon>
    </lineage>
</organism>
<dbReference type="InterPro" id="IPR011659">
    <property type="entry name" value="WD40"/>
</dbReference>
<evidence type="ECO:0000256" key="2">
    <source>
        <dbReference type="ARBA" id="ARBA00009820"/>
    </source>
</evidence>